<evidence type="ECO:0000313" key="3">
    <source>
        <dbReference type="Proteomes" id="UP000030746"/>
    </source>
</evidence>
<dbReference type="CTD" id="20240563"/>
<evidence type="ECO:0000256" key="1">
    <source>
        <dbReference type="SAM" id="SignalP"/>
    </source>
</evidence>
<organism evidence="2 3">
    <name type="scientific">Lottia gigantea</name>
    <name type="common">Giant owl limpet</name>
    <dbReference type="NCBI Taxonomy" id="225164"/>
    <lineage>
        <taxon>Eukaryota</taxon>
        <taxon>Metazoa</taxon>
        <taxon>Spiralia</taxon>
        <taxon>Lophotrochozoa</taxon>
        <taxon>Mollusca</taxon>
        <taxon>Gastropoda</taxon>
        <taxon>Patellogastropoda</taxon>
        <taxon>Lottioidea</taxon>
        <taxon>Lottiidae</taxon>
        <taxon>Lottia</taxon>
    </lineage>
</organism>
<dbReference type="HOGENOM" id="CLU_1311389_0_0_1"/>
<accession>V3ZV34</accession>
<reference evidence="2 3" key="1">
    <citation type="journal article" date="2013" name="Nature">
        <title>Insights into bilaterian evolution from three spiralian genomes.</title>
        <authorList>
            <person name="Simakov O."/>
            <person name="Marletaz F."/>
            <person name="Cho S.J."/>
            <person name="Edsinger-Gonzales E."/>
            <person name="Havlak P."/>
            <person name="Hellsten U."/>
            <person name="Kuo D.H."/>
            <person name="Larsson T."/>
            <person name="Lv J."/>
            <person name="Arendt D."/>
            <person name="Savage R."/>
            <person name="Osoegawa K."/>
            <person name="de Jong P."/>
            <person name="Grimwood J."/>
            <person name="Chapman J.A."/>
            <person name="Shapiro H."/>
            <person name="Aerts A."/>
            <person name="Otillar R.P."/>
            <person name="Terry A.Y."/>
            <person name="Boore J.L."/>
            <person name="Grigoriev I.V."/>
            <person name="Lindberg D.R."/>
            <person name="Seaver E.C."/>
            <person name="Weisblat D.A."/>
            <person name="Putnam N.H."/>
            <person name="Rokhsar D.S."/>
        </authorList>
    </citation>
    <scope>NUCLEOTIDE SEQUENCE [LARGE SCALE GENOMIC DNA]</scope>
</reference>
<evidence type="ECO:0008006" key="4">
    <source>
        <dbReference type="Google" id="ProtNLM"/>
    </source>
</evidence>
<feature type="signal peptide" evidence="1">
    <location>
        <begin position="1"/>
        <end position="24"/>
    </location>
</feature>
<keyword evidence="3" id="KW-1185">Reference proteome</keyword>
<evidence type="ECO:0000313" key="2">
    <source>
        <dbReference type="EMBL" id="ESO86420.1"/>
    </source>
</evidence>
<keyword evidence="1" id="KW-0732">Signal</keyword>
<feature type="chain" id="PRO_5004716327" description="Fucolectin tachylectin-4 pentraxin-1 domain-containing protein" evidence="1">
    <location>
        <begin position="25"/>
        <end position="210"/>
    </location>
</feature>
<dbReference type="AlphaFoldDB" id="V3ZV34"/>
<protein>
    <recommendedName>
        <fullName evidence="4">Fucolectin tachylectin-4 pentraxin-1 domain-containing protein</fullName>
    </recommendedName>
</protein>
<dbReference type="RefSeq" id="XP_009062954.1">
    <property type="nucleotide sequence ID" value="XM_009064706.1"/>
</dbReference>
<dbReference type="InterPro" id="IPR008979">
    <property type="entry name" value="Galactose-bd-like_sf"/>
</dbReference>
<dbReference type="Gene3D" id="2.60.120.260">
    <property type="entry name" value="Galactose-binding domain-like"/>
    <property type="match status" value="1"/>
</dbReference>
<dbReference type="OrthoDB" id="6134293at2759"/>
<dbReference type="KEGG" id="lgi:LOTGIDRAFT_167234"/>
<sequence length="210" mass="24169">MTVWTRLSYYLLLFESCITFKVKGYNFGFNNSYTCDCLNNKTCDTVIISRFNNSYTCDCLNNKTCDTVIILRFNNSYTCHCLNNKTCDTVMILRFNNIYTCHCLNNKTCDTVTSVGYKNIAYKKPANQSGQETETGPQEAVDGSKSIRSYFDCIDTGYSPWAWWLVDLGRLFSLRYLKIYYRSGTSNPLCKQEFCGPCSFEMANLKLQMA</sequence>
<gene>
    <name evidence="2" type="ORF">LOTGIDRAFT_167234</name>
</gene>
<name>V3ZV34_LOTGI</name>
<dbReference type="SUPFAM" id="SSF49785">
    <property type="entry name" value="Galactose-binding domain-like"/>
    <property type="match status" value="1"/>
</dbReference>
<dbReference type="GeneID" id="20240563"/>
<dbReference type="Proteomes" id="UP000030746">
    <property type="component" value="Unassembled WGS sequence"/>
</dbReference>
<proteinExistence type="predicted"/>
<dbReference type="EMBL" id="KB203083">
    <property type="protein sequence ID" value="ESO86420.1"/>
    <property type="molecule type" value="Genomic_DNA"/>
</dbReference>